<name>A0A9N7UGR5_PLEPL</name>
<dbReference type="EMBL" id="CADEAL010001368">
    <property type="protein sequence ID" value="CAB1431754.1"/>
    <property type="molecule type" value="Genomic_DNA"/>
</dbReference>
<comment type="caution">
    <text evidence="1">The sequence shown here is derived from an EMBL/GenBank/DDBJ whole genome shotgun (WGS) entry which is preliminary data.</text>
</comment>
<dbReference type="Proteomes" id="UP001153269">
    <property type="component" value="Unassembled WGS sequence"/>
</dbReference>
<evidence type="ECO:0000313" key="2">
    <source>
        <dbReference type="Proteomes" id="UP001153269"/>
    </source>
</evidence>
<dbReference type="AlphaFoldDB" id="A0A9N7UGR5"/>
<protein>
    <submittedName>
        <fullName evidence="1">Uncharacterized protein</fullName>
    </submittedName>
</protein>
<sequence length="214" mass="23543">MEKMVKPLIPPHMSVYADKHGVFHLLQVKNLELTSPSCELGVSVLTEQPDDPVSYLISVLQRSSLNIPRIMVLGPPAVGNTLSPVSLRPPSYKAPAALNGQLLDSVVMVNHFQRCVGEASKLSAELRAVHRDPDEFIEGPIRAEHHRHAQAGFWRESLRPSSGSDSSTGRVVPEHVVILEASDDVLLERREGKLANDIIAQRLEQGRGHSEAQH</sequence>
<evidence type="ECO:0000313" key="1">
    <source>
        <dbReference type="EMBL" id="CAB1431754.1"/>
    </source>
</evidence>
<keyword evidence="2" id="KW-1185">Reference proteome</keyword>
<dbReference type="CDD" id="cd22979">
    <property type="entry name" value="DD_AK8"/>
    <property type="match status" value="1"/>
</dbReference>
<accession>A0A9N7UGR5</accession>
<reference evidence="1" key="1">
    <citation type="submission" date="2020-03" db="EMBL/GenBank/DDBJ databases">
        <authorList>
            <person name="Weist P."/>
        </authorList>
    </citation>
    <scope>NUCLEOTIDE SEQUENCE</scope>
</reference>
<organism evidence="1 2">
    <name type="scientific">Pleuronectes platessa</name>
    <name type="common">European plaice</name>
    <dbReference type="NCBI Taxonomy" id="8262"/>
    <lineage>
        <taxon>Eukaryota</taxon>
        <taxon>Metazoa</taxon>
        <taxon>Chordata</taxon>
        <taxon>Craniata</taxon>
        <taxon>Vertebrata</taxon>
        <taxon>Euteleostomi</taxon>
        <taxon>Actinopterygii</taxon>
        <taxon>Neopterygii</taxon>
        <taxon>Teleostei</taxon>
        <taxon>Neoteleostei</taxon>
        <taxon>Acanthomorphata</taxon>
        <taxon>Carangaria</taxon>
        <taxon>Pleuronectiformes</taxon>
        <taxon>Pleuronectoidei</taxon>
        <taxon>Pleuronectidae</taxon>
        <taxon>Pleuronectes</taxon>
    </lineage>
</organism>
<proteinExistence type="predicted"/>
<gene>
    <name evidence="1" type="ORF">PLEPLA_LOCUS19811</name>
</gene>